<reference evidence="1 2" key="1">
    <citation type="submission" date="2015-02" db="EMBL/GenBank/DDBJ databases">
        <authorList>
            <person name="Ju K.-S."/>
            <person name="Doroghazi J.R."/>
            <person name="Metcalf W."/>
        </authorList>
    </citation>
    <scope>NUCLEOTIDE SEQUENCE [LARGE SCALE GENOMIC DNA]</scope>
    <source>
        <strain evidence="1 2">ATCC 31215</strain>
    </source>
</reference>
<organism evidence="1 2">
    <name type="scientific">Streptomyces rubellomurinus (strain ATCC 31215)</name>
    <dbReference type="NCBI Taxonomy" id="359131"/>
    <lineage>
        <taxon>Bacteria</taxon>
        <taxon>Bacillati</taxon>
        <taxon>Actinomycetota</taxon>
        <taxon>Actinomycetes</taxon>
        <taxon>Kitasatosporales</taxon>
        <taxon>Streptomycetaceae</taxon>
        <taxon>Streptomyces</taxon>
    </lineage>
</organism>
<dbReference type="AlphaFoldDB" id="A0A0F2T4B0"/>
<gene>
    <name evidence="1" type="ORF">VM95_36010</name>
</gene>
<keyword evidence="2" id="KW-1185">Reference proteome</keyword>
<evidence type="ECO:0008006" key="3">
    <source>
        <dbReference type="Google" id="ProtNLM"/>
    </source>
</evidence>
<name>A0A0F2T4B0_STRR3</name>
<dbReference type="Proteomes" id="UP000033699">
    <property type="component" value="Unassembled WGS sequence"/>
</dbReference>
<feature type="non-terminal residue" evidence="1">
    <location>
        <position position="112"/>
    </location>
</feature>
<evidence type="ECO:0000313" key="2">
    <source>
        <dbReference type="Proteomes" id="UP000033699"/>
    </source>
</evidence>
<protein>
    <recommendedName>
        <fullName evidence="3">Radical SAM protein</fullName>
    </recommendedName>
</protein>
<sequence>MPDFEPVVDQHESWLALNPVQGCPKACTYCFLKDRGLTRARPTELASPSHAAALLLASPYHHPGAAVALYTCTDALATPRTRRHLTQLLDALADRQVTNPLVLITKCRITDD</sequence>
<dbReference type="EMBL" id="JZKH01000151">
    <property type="protein sequence ID" value="KJS58023.1"/>
    <property type="molecule type" value="Genomic_DNA"/>
</dbReference>
<proteinExistence type="predicted"/>
<evidence type="ECO:0000313" key="1">
    <source>
        <dbReference type="EMBL" id="KJS58023.1"/>
    </source>
</evidence>
<comment type="caution">
    <text evidence="1">The sequence shown here is derived from an EMBL/GenBank/DDBJ whole genome shotgun (WGS) entry which is preliminary data.</text>
</comment>
<accession>A0A0F2T4B0</accession>